<protein>
    <submittedName>
        <fullName evidence="2">Uncharacterized protein</fullName>
    </submittedName>
</protein>
<evidence type="ECO:0000313" key="3">
    <source>
        <dbReference type="Proteomes" id="UP000886595"/>
    </source>
</evidence>
<keyword evidence="3" id="KW-1185">Reference proteome</keyword>
<dbReference type="InterPro" id="IPR053234">
    <property type="entry name" value="RPM1_Interactor"/>
</dbReference>
<organism evidence="2 3">
    <name type="scientific">Brassica carinata</name>
    <name type="common">Ethiopian mustard</name>
    <name type="synonym">Abyssinian cabbage</name>
    <dbReference type="NCBI Taxonomy" id="52824"/>
    <lineage>
        <taxon>Eukaryota</taxon>
        <taxon>Viridiplantae</taxon>
        <taxon>Streptophyta</taxon>
        <taxon>Embryophyta</taxon>
        <taxon>Tracheophyta</taxon>
        <taxon>Spermatophyta</taxon>
        <taxon>Magnoliopsida</taxon>
        <taxon>eudicotyledons</taxon>
        <taxon>Gunneridae</taxon>
        <taxon>Pentapetalae</taxon>
        <taxon>rosids</taxon>
        <taxon>malvids</taxon>
        <taxon>Brassicales</taxon>
        <taxon>Brassicaceae</taxon>
        <taxon>Brassiceae</taxon>
        <taxon>Brassica</taxon>
    </lineage>
</organism>
<gene>
    <name evidence="2" type="ORF">Bca52824_091392</name>
</gene>
<dbReference type="AlphaFoldDB" id="A0A8X7TG62"/>
<sequence length="173" mass="20398">MLSKRAKIAETTPETTKKATKTKRRKLTEEEEEDETPLTGILCLKQRQDMKVFEEKEDCFILDFDPNDSFDHSKELSSSDNPEGDDDDVAIVHEKGQVACRDFPHPRHLCSKYPFETTNHLLHCDKCYCYVCDVAAPCPFWNPVYYGSHCEAKEEKKWQHLRKLFQQKRRDYF</sequence>
<evidence type="ECO:0000313" key="2">
    <source>
        <dbReference type="EMBL" id="KAG2239866.1"/>
    </source>
</evidence>
<dbReference type="PANTHER" id="PTHR33443">
    <property type="entry name" value="ZGC:112980"/>
    <property type="match status" value="1"/>
</dbReference>
<dbReference type="PANTHER" id="PTHR33443:SF19">
    <property type="entry name" value="GENOME ASSEMBLY, CHROMOSOME: A01"/>
    <property type="match status" value="1"/>
</dbReference>
<accession>A0A8X7TG62</accession>
<feature type="region of interest" description="Disordered" evidence="1">
    <location>
        <begin position="1"/>
        <end position="39"/>
    </location>
</feature>
<dbReference type="OrthoDB" id="266020at2759"/>
<dbReference type="Proteomes" id="UP000886595">
    <property type="component" value="Unassembled WGS sequence"/>
</dbReference>
<reference evidence="2 3" key="1">
    <citation type="submission" date="2020-02" db="EMBL/GenBank/DDBJ databases">
        <authorList>
            <person name="Ma Q."/>
            <person name="Huang Y."/>
            <person name="Song X."/>
            <person name="Pei D."/>
        </authorList>
    </citation>
    <scope>NUCLEOTIDE SEQUENCE [LARGE SCALE GENOMIC DNA]</scope>
    <source>
        <strain evidence="2">Sxm20200214</strain>
        <tissue evidence="2">Leaf</tissue>
    </source>
</reference>
<proteinExistence type="predicted"/>
<comment type="caution">
    <text evidence="2">The sequence shown here is derived from an EMBL/GenBank/DDBJ whole genome shotgun (WGS) entry which is preliminary data.</text>
</comment>
<name>A0A8X7TG62_BRACI</name>
<evidence type="ECO:0000256" key="1">
    <source>
        <dbReference type="SAM" id="MobiDB-lite"/>
    </source>
</evidence>
<dbReference type="EMBL" id="JAAMPC010001590">
    <property type="protein sequence ID" value="KAG2239866.1"/>
    <property type="molecule type" value="Genomic_DNA"/>
</dbReference>